<dbReference type="Gene3D" id="3.10.310.10">
    <property type="entry name" value="Diaminopimelate Epimerase, Chain A, domain 1"/>
    <property type="match status" value="1"/>
</dbReference>
<gene>
    <name evidence="1" type="ORF">PS854_03453</name>
</gene>
<dbReference type="RefSeq" id="WP_150734555.1">
    <property type="nucleotide sequence ID" value="NZ_CABVIF010000006.1"/>
</dbReference>
<proteinExistence type="predicted"/>
<name>A0A5E7LK24_PSEFL</name>
<dbReference type="AlphaFoldDB" id="A0A5E7LK24"/>
<protein>
    <recommendedName>
        <fullName evidence="3">Diaminopimelate epimerase</fullName>
    </recommendedName>
</protein>
<evidence type="ECO:0000313" key="2">
    <source>
        <dbReference type="Proteomes" id="UP000327111"/>
    </source>
</evidence>
<dbReference type="Proteomes" id="UP000327111">
    <property type="component" value="Unassembled WGS sequence"/>
</dbReference>
<evidence type="ECO:0000313" key="1">
    <source>
        <dbReference type="EMBL" id="VVP14059.1"/>
    </source>
</evidence>
<dbReference type="SUPFAM" id="SSF54506">
    <property type="entry name" value="Diaminopimelate epimerase-like"/>
    <property type="match status" value="1"/>
</dbReference>
<organism evidence="1 2">
    <name type="scientific">Pseudomonas fluorescens</name>
    <dbReference type="NCBI Taxonomy" id="294"/>
    <lineage>
        <taxon>Bacteria</taxon>
        <taxon>Pseudomonadati</taxon>
        <taxon>Pseudomonadota</taxon>
        <taxon>Gammaproteobacteria</taxon>
        <taxon>Pseudomonadales</taxon>
        <taxon>Pseudomonadaceae</taxon>
        <taxon>Pseudomonas</taxon>
    </lineage>
</organism>
<evidence type="ECO:0008006" key="3">
    <source>
        <dbReference type="Google" id="ProtNLM"/>
    </source>
</evidence>
<reference evidence="1 2" key="1">
    <citation type="submission" date="2019-09" db="EMBL/GenBank/DDBJ databases">
        <authorList>
            <person name="Chandra G."/>
            <person name="Truman W A."/>
        </authorList>
    </citation>
    <scope>NUCLEOTIDE SEQUENCE [LARGE SCALE GENOMIC DNA]</scope>
    <source>
        <strain evidence="1">PS854</strain>
    </source>
</reference>
<accession>A0A5E7LK24</accession>
<dbReference type="EMBL" id="CABVIF010000006">
    <property type="protein sequence ID" value="VVP14059.1"/>
    <property type="molecule type" value="Genomic_DNA"/>
</dbReference>
<sequence length="60" mass="6553">MSLSFHKMHANGDDFVIVDSRNAGNSMTADIARRMGDRNRGVGFGEGFRSVQARAVVARL</sequence>